<dbReference type="Pfam" id="PF13639">
    <property type="entry name" value="zf-RING_2"/>
    <property type="match status" value="1"/>
</dbReference>
<dbReference type="GO" id="GO:0016020">
    <property type="term" value="C:membrane"/>
    <property type="evidence" value="ECO:0007669"/>
    <property type="project" value="UniProtKB-SubCell"/>
</dbReference>
<dbReference type="EC" id="2.3.2.27" evidence="3"/>
<proteinExistence type="inferred from homology"/>
<evidence type="ECO:0000256" key="3">
    <source>
        <dbReference type="ARBA" id="ARBA00012483"/>
    </source>
</evidence>
<organism evidence="14 15">
    <name type="scientific">Anisodus tanguticus</name>
    <dbReference type="NCBI Taxonomy" id="243964"/>
    <lineage>
        <taxon>Eukaryota</taxon>
        <taxon>Viridiplantae</taxon>
        <taxon>Streptophyta</taxon>
        <taxon>Embryophyta</taxon>
        <taxon>Tracheophyta</taxon>
        <taxon>Spermatophyta</taxon>
        <taxon>Magnoliopsida</taxon>
        <taxon>eudicotyledons</taxon>
        <taxon>Gunneridae</taxon>
        <taxon>Pentapetalae</taxon>
        <taxon>asterids</taxon>
        <taxon>lamiids</taxon>
        <taxon>Solanales</taxon>
        <taxon>Solanaceae</taxon>
        <taxon>Solanoideae</taxon>
        <taxon>Hyoscyameae</taxon>
        <taxon>Anisodus</taxon>
    </lineage>
</organism>
<dbReference type="PANTHER" id="PTHR46905:SF4">
    <property type="entry name" value="RING-TYPE E3 UBIQUITIN TRANSFERASE"/>
    <property type="match status" value="1"/>
</dbReference>
<evidence type="ECO:0000256" key="11">
    <source>
        <dbReference type="PROSITE-ProRule" id="PRU00175"/>
    </source>
</evidence>
<dbReference type="CDD" id="cd16461">
    <property type="entry name" value="RING-H2_EL5-like"/>
    <property type="match status" value="1"/>
</dbReference>
<comment type="similarity">
    <text evidence="10">Belongs to the RING-type zinc finger family. ATL subfamily.</text>
</comment>
<evidence type="ECO:0000313" key="15">
    <source>
        <dbReference type="Proteomes" id="UP001291623"/>
    </source>
</evidence>
<protein>
    <recommendedName>
        <fullName evidence="3">RING-type E3 ubiquitin transferase</fullName>
        <ecNumber evidence="3">2.3.2.27</ecNumber>
    </recommendedName>
</protein>
<keyword evidence="9 12" id="KW-0472">Membrane</keyword>
<name>A0AAE1V7U8_9SOLA</name>
<dbReference type="PANTHER" id="PTHR46905">
    <property type="entry name" value="RING-H2 FINGER PROTEIN ATL78"/>
    <property type="match status" value="1"/>
</dbReference>
<dbReference type="InterPro" id="IPR044602">
    <property type="entry name" value="ATL10/ATL72-79-like"/>
</dbReference>
<dbReference type="PROSITE" id="PS50089">
    <property type="entry name" value="ZF_RING_2"/>
    <property type="match status" value="1"/>
</dbReference>
<keyword evidence="6" id="KW-0479">Metal-binding</keyword>
<evidence type="ECO:0000256" key="9">
    <source>
        <dbReference type="ARBA" id="ARBA00023136"/>
    </source>
</evidence>
<evidence type="ECO:0000256" key="2">
    <source>
        <dbReference type="ARBA" id="ARBA00004167"/>
    </source>
</evidence>
<evidence type="ECO:0000256" key="5">
    <source>
        <dbReference type="ARBA" id="ARBA00022692"/>
    </source>
</evidence>
<dbReference type="SMART" id="SM00184">
    <property type="entry name" value="RING"/>
    <property type="match status" value="1"/>
</dbReference>
<evidence type="ECO:0000256" key="1">
    <source>
        <dbReference type="ARBA" id="ARBA00000900"/>
    </source>
</evidence>
<feature type="domain" description="RING-type" evidence="13">
    <location>
        <begin position="129"/>
        <end position="171"/>
    </location>
</feature>
<sequence>MATQFIQEFNEYFHYSRRLLLISAATVQQYHPETTMAPPLAAGINHDTFDANVIMVLAILVCAVICSLVLNSIIKNLFSCSTLVLVESSSNNPSSSKLANRGIKKKALKTFPVITYTTEFKHSWVDSECVICLSKFGVGEKVKILPKCNHGFHIKCIDKWLNSHSSCPTCRHCLIETCQNIIDGNQAPVPEIIVRIELPQHEDIIYNNQH</sequence>
<evidence type="ECO:0000259" key="13">
    <source>
        <dbReference type="PROSITE" id="PS50089"/>
    </source>
</evidence>
<keyword evidence="4" id="KW-0808">Transferase</keyword>
<keyword evidence="8 12" id="KW-1133">Transmembrane helix</keyword>
<dbReference type="Proteomes" id="UP001291623">
    <property type="component" value="Unassembled WGS sequence"/>
</dbReference>
<keyword evidence="11" id="KW-0863">Zinc-finger</keyword>
<reference evidence="14" key="1">
    <citation type="submission" date="2023-12" db="EMBL/GenBank/DDBJ databases">
        <title>Genome assembly of Anisodus tanguticus.</title>
        <authorList>
            <person name="Wang Y.-J."/>
        </authorList>
    </citation>
    <scope>NUCLEOTIDE SEQUENCE</scope>
    <source>
        <strain evidence="14">KB-2021</strain>
        <tissue evidence="14">Leaf</tissue>
    </source>
</reference>
<dbReference type="AlphaFoldDB" id="A0AAE1V7U8"/>
<keyword evidence="7" id="KW-0862">Zinc</keyword>
<comment type="catalytic activity">
    <reaction evidence="1">
        <text>S-ubiquitinyl-[E2 ubiquitin-conjugating enzyme]-L-cysteine + [acceptor protein]-L-lysine = [E2 ubiquitin-conjugating enzyme]-L-cysteine + N(6)-ubiquitinyl-[acceptor protein]-L-lysine.</text>
        <dbReference type="EC" id="2.3.2.27"/>
    </reaction>
</comment>
<accession>A0AAE1V7U8</accession>
<dbReference type="GO" id="GO:0016567">
    <property type="term" value="P:protein ubiquitination"/>
    <property type="evidence" value="ECO:0007669"/>
    <property type="project" value="InterPro"/>
</dbReference>
<dbReference type="InterPro" id="IPR001841">
    <property type="entry name" value="Znf_RING"/>
</dbReference>
<evidence type="ECO:0000256" key="12">
    <source>
        <dbReference type="SAM" id="Phobius"/>
    </source>
</evidence>
<feature type="transmembrane region" description="Helical" evidence="12">
    <location>
        <begin position="53"/>
        <end position="74"/>
    </location>
</feature>
<dbReference type="InterPro" id="IPR013083">
    <property type="entry name" value="Znf_RING/FYVE/PHD"/>
</dbReference>
<dbReference type="GO" id="GO:0008270">
    <property type="term" value="F:zinc ion binding"/>
    <property type="evidence" value="ECO:0007669"/>
    <property type="project" value="UniProtKB-KW"/>
</dbReference>
<comment type="caution">
    <text evidence="14">The sequence shown here is derived from an EMBL/GenBank/DDBJ whole genome shotgun (WGS) entry which is preliminary data.</text>
</comment>
<keyword evidence="15" id="KW-1185">Reference proteome</keyword>
<evidence type="ECO:0000256" key="10">
    <source>
        <dbReference type="ARBA" id="ARBA00024209"/>
    </source>
</evidence>
<evidence type="ECO:0000256" key="4">
    <source>
        <dbReference type="ARBA" id="ARBA00022679"/>
    </source>
</evidence>
<dbReference type="Gene3D" id="3.30.40.10">
    <property type="entry name" value="Zinc/RING finger domain, C3HC4 (zinc finger)"/>
    <property type="match status" value="1"/>
</dbReference>
<dbReference type="GO" id="GO:0061630">
    <property type="term" value="F:ubiquitin protein ligase activity"/>
    <property type="evidence" value="ECO:0007669"/>
    <property type="project" value="UniProtKB-EC"/>
</dbReference>
<evidence type="ECO:0000256" key="7">
    <source>
        <dbReference type="ARBA" id="ARBA00022833"/>
    </source>
</evidence>
<evidence type="ECO:0000256" key="6">
    <source>
        <dbReference type="ARBA" id="ARBA00022723"/>
    </source>
</evidence>
<dbReference type="EMBL" id="JAVYJV010000011">
    <property type="protein sequence ID" value="KAK4359798.1"/>
    <property type="molecule type" value="Genomic_DNA"/>
</dbReference>
<comment type="subcellular location">
    <subcellularLocation>
        <location evidence="2">Membrane</location>
        <topology evidence="2">Single-pass membrane protein</topology>
    </subcellularLocation>
</comment>
<evidence type="ECO:0000256" key="8">
    <source>
        <dbReference type="ARBA" id="ARBA00022989"/>
    </source>
</evidence>
<evidence type="ECO:0000313" key="14">
    <source>
        <dbReference type="EMBL" id="KAK4359798.1"/>
    </source>
</evidence>
<keyword evidence="5 12" id="KW-0812">Transmembrane</keyword>
<gene>
    <name evidence="14" type="ORF">RND71_022027</name>
</gene>
<dbReference type="SUPFAM" id="SSF57850">
    <property type="entry name" value="RING/U-box"/>
    <property type="match status" value="1"/>
</dbReference>